<comment type="cofactor">
    <cofactor evidence="1 5">
        <name>FAD</name>
        <dbReference type="ChEBI" id="CHEBI:57692"/>
    </cofactor>
</comment>
<organism evidence="7 8">
    <name type="scientific">Ruegeria marina</name>
    <dbReference type="NCBI Taxonomy" id="639004"/>
    <lineage>
        <taxon>Bacteria</taxon>
        <taxon>Pseudomonadati</taxon>
        <taxon>Pseudomonadota</taxon>
        <taxon>Alphaproteobacteria</taxon>
        <taxon>Rhodobacterales</taxon>
        <taxon>Roseobacteraceae</taxon>
        <taxon>Ruegeria</taxon>
    </lineage>
</organism>
<dbReference type="RefSeq" id="WP_093031892.1">
    <property type="nucleotide sequence ID" value="NZ_FMZV01000008.1"/>
</dbReference>
<evidence type="ECO:0000256" key="5">
    <source>
        <dbReference type="PIRSR" id="PIRSR000137-2"/>
    </source>
</evidence>
<keyword evidence="3" id="KW-0285">Flavoprotein</keyword>
<proteinExistence type="inferred from homology"/>
<gene>
    <name evidence="7" type="ORF">SAMN04488239_10848</name>
</gene>
<evidence type="ECO:0000256" key="2">
    <source>
        <dbReference type="ARBA" id="ARBA00010790"/>
    </source>
</evidence>
<dbReference type="EMBL" id="FMZV01000008">
    <property type="protein sequence ID" value="SDD52476.1"/>
    <property type="molecule type" value="Genomic_DNA"/>
</dbReference>
<dbReference type="SUPFAM" id="SSF51905">
    <property type="entry name" value="FAD/NAD(P)-binding domain"/>
    <property type="match status" value="1"/>
</dbReference>
<dbReference type="PROSITE" id="PS51257">
    <property type="entry name" value="PROKAR_LIPOPROTEIN"/>
    <property type="match status" value="1"/>
</dbReference>
<dbReference type="PROSITE" id="PS00624">
    <property type="entry name" value="GMC_OXRED_2"/>
    <property type="match status" value="1"/>
</dbReference>
<dbReference type="PIRSF" id="PIRSF000137">
    <property type="entry name" value="Alcohol_oxidase"/>
    <property type="match status" value="1"/>
</dbReference>
<dbReference type="GO" id="GO:0016614">
    <property type="term" value="F:oxidoreductase activity, acting on CH-OH group of donors"/>
    <property type="evidence" value="ECO:0007669"/>
    <property type="project" value="InterPro"/>
</dbReference>
<protein>
    <submittedName>
        <fullName evidence="7">Choline dehydrogenase</fullName>
    </submittedName>
</protein>
<accession>A0A1G6VI14</accession>
<dbReference type="InterPro" id="IPR000172">
    <property type="entry name" value="GMC_OxRdtase_N"/>
</dbReference>
<dbReference type="Gene3D" id="3.50.50.60">
    <property type="entry name" value="FAD/NAD(P)-binding domain"/>
    <property type="match status" value="1"/>
</dbReference>
<dbReference type="Pfam" id="PF00732">
    <property type="entry name" value="GMC_oxred_N"/>
    <property type="match status" value="1"/>
</dbReference>
<evidence type="ECO:0000259" key="6">
    <source>
        <dbReference type="PROSITE" id="PS00624"/>
    </source>
</evidence>
<comment type="similarity">
    <text evidence="2">Belongs to the GMC oxidoreductase family.</text>
</comment>
<dbReference type="Pfam" id="PF05199">
    <property type="entry name" value="GMC_oxred_C"/>
    <property type="match status" value="1"/>
</dbReference>
<keyword evidence="8" id="KW-1185">Reference proteome</keyword>
<dbReference type="InterPro" id="IPR007867">
    <property type="entry name" value="GMC_OxRtase_C"/>
</dbReference>
<dbReference type="InterPro" id="IPR036188">
    <property type="entry name" value="FAD/NAD-bd_sf"/>
</dbReference>
<dbReference type="InterPro" id="IPR012132">
    <property type="entry name" value="GMC_OxRdtase"/>
</dbReference>
<feature type="binding site" evidence="5">
    <location>
        <position position="84"/>
    </location>
    <ligand>
        <name>FAD</name>
        <dbReference type="ChEBI" id="CHEBI:57692"/>
    </ligand>
</feature>
<name>A0A1G6VI14_9RHOB</name>
<dbReference type="PANTHER" id="PTHR11552">
    <property type="entry name" value="GLUCOSE-METHANOL-CHOLINE GMC OXIDOREDUCTASE"/>
    <property type="match status" value="1"/>
</dbReference>
<evidence type="ECO:0000256" key="3">
    <source>
        <dbReference type="ARBA" id="ARBA00022630"/>
    </source>
</evidence>
<sequence>MKTDFDYVIFGAGSAGCVLANRLSQSGKHSVLLVEAGGADKSMWIDMPLGIGKIWQDARISWQYWTNPESALTGQKVFWPRGAVLGGSSSINGMIFVRGEPRRYDEWAEAGNKGWGWKDLYPHFKRLEDAPADTQDPTRGRGGPMACSYGVYRDPISQRFIDAAQGVGIPFNPDYNGEKADGVGWLQFTIRNGKRHSTARGYLHPVTDRRNLTVLTHAPCEKVLFKGKRATGVRIRHDGMTHDIKARREVILSAGPIISPKILELSGVGQSELLKRHGIEVLRDLPGVGENLTDHLHTRFNYKVNKSVTLNDILNSKLRSVQAGIRYFTTGKGLLATSTVTAHAMTRSHDAAPYADLKLQIAMYSAKDRYLSKTGKPTDPFSGIGLGQFHIYPESRGAVHIISADPTVDPEMNANYFSAQGDAETALKGMRKLREIARHPAMAQHIVEESDPGFDIESDDEIIDFMKRTGQTSWHPVSSCRMGSGPLDVVDDRLRVHGLEGLRVIDSSIFPTMPATNTNIPTIATAEKGAVMVLEDAK</sequence>
<dbReference type="GO" id="GO:0050660">
    <property type="term" value="F:flavin adenine dinucleotide binding"/>
    <property type="evidence" value="ECO:0007669"/>
    <property type="project" value="InterPro"/>
</dbReference>
<evidence type="ECO:0000256" key="1">
    <source>
        <dbReference type="ARBA" id="ARBA00001974"/>
    </source>
</evidence>
<dbReference type="OrthoDB" id="9785276at2"/>
<evidence type="ECO:0000313" key="7">
    <source>
        <dbReference type="EMBL" id="SDD52476.1"/>
    </source>
</evidence>
<dbReference type="Gene3D" id="3.30.560.10">
    <property type="entry name" value="Glucose Oxidase, domain 3"/>
    <property type="match status" value="1"/>
</dbReference>
<dbReference type="STRING" id="639004.SAMN04488239_10848"/>
<keyword evidence="4 5" id="KW-0274">FAD</keyword>
<dbReference type="PANTHER" id="PTHR11552:SF147">
    <property type="entry name" value="CHOLINE DEHYDROGENASE, MITOCHONDRIAL"/>
    <property type="match status" value="1"/>
</dbReference>
<evidence type="ECO:0000256" key="4">
    <source>
        <dbReference type="ARBA" id="ARBA00022827"/>
    </source>
</evidence>
<dbReference type="Proteomes" id="UP000199628">
    <property type="component" value="Unassembled WGS sequence"/>
</dbReference>
<feature type="domain" description="Glucose-methanol-choline oxidoreductase N-terminal" evidence="6">
    <location>
        <begin position="255"/>
        <end position="269"/>
    </location>
</feature>
<reference evidence="8" key="1">
    <citation type="submission" date="2016-10" db="EMBL/GenBank/DDBJ databases">
        <authorList>
            <person name="Varghese N."/>
            <person name="Submissions S."/>
        </authorList>
    </citation>
    <scope>NUCLEOTIDE SEQUENCE [LARGE SCALE GENOMIC DNA]</scope>
    <source>
        <strain evidence="8">CGMCC 1.9108</strain>
    </source>
</reference>
<evidence type="ECO:0000313" key="8">
    <source>
        <dbReference type="Proteomes" id="UP000199628"/>
    </source>
</evidence>
<feature type="binding site" evidence="5">
    <location>
        <begin position="474"/>
        <end position="475"/>
    </location>
    <ligand>
        <name>FAD</name>
        <dbReference type="ChEBI" id="CHEBI:57692"/>
    </ligand>
</feature>
<dbReference type="AlphaFoldDB" id="A0A1G6VI14"/>
<dbReference type="SUPFAM" id="SSF54373">
    <property type="entry name" value="FAD-linked reductases, C-terminal domain"/>
    <property type="match status" value="1"/>
</dbReference>